<dbReference type="InterPro" id="IPR038348">
    <property type="entry name" value="SLED_sf"/>
</dbReference>
<evidence type="ECO:0000313" key="3">
    <source>
        <dbReference type="EMBL" id="PAV60094.1"/>
    </source>
</evidence>
<feature type="compositionally biased region" description="Low complexity" evidence="1">
    <location>
        <begin position="758"/>
        <end position="786"/>
    </location>
</feature>
<dbReference type="GO" id="GO:0006355">
    <property type="term" value="P:regulation of DNA-templated transcription"/>
    <property type="evidence" value="ECO:0007669"/>
    <property type="project" value="InterPro"/>
</dbReference>
<dbReference type="Pfam" id="PF02820">
    <property type="entry name" value="MBT"/>
    <property type="match status" value="1"/>
</dbReference>
<gene>
    <name evidence="3" type="ORF">WR25_25315</name>
</gene>
<feature type="compositionally biased region" description="Basic and acidic residues" evidence="1">
    <location>
        <begin position="833"/>
        <end position="845"/>
    </location>
</feature>
<feature type="domain" description="SLED" evidence="2">
    <location>
        <begin position="562"/>
        <end position="677"/>
    </location>
</feature>
<evidence type="ECO:0000259" key="2">
    <source>
        <dbReference type="Pfam" id="PF12140"/>
    </source>
</evidence>
<proteinExistence type="predicted"/>
<name>A0A2A2JEP2_9BILA</name>
<dbReference type="Gene3D" id="3.90.1150.190">
    <property type="entry name" value="SLED domain"/>
    <property type="match status" value="1"/>
</dbReference>
<dbReference type="Proteomes" id="UP000218231">
    <property type="component" value="Unassembled WGS sequence"/>
</dbReference>
<feature type="compositionally biased region" description="Basic and acidic residues" evidence="1">
    <location>
        <begin position="9"/>
        <end position="24"/>
    </location>
</feature>
<dbReference type="InterPro" id="IPR004092">
    <property type="entry name" value="Mbt"/>
</dbReference>
<dbReference type="Pfam" id="PF12140">
    <property type="entry name" value="SLED"/>
    <property type="match status" value="1"/>
</dbReference>
<feature type="compositionally biased region" description="Basic and acidic residues" evidence="1">
    <location>
        <begin position="724"/>
        <end position="742"/>
    </location>
</feature>
<evidence type="ECO:0000256" key="1">
    <source>
        <dbReference type="SAM" id="MobiDB-lite"/>
    </source>
</evidence>
<dbReference type="EMBL" id="LIAE01010487">
    <property type="protein sequence ID" value="PAV60094.1"/>
    <property type="molecule type" value="Genomic_DNA"/>
</dbReference>
<sequence length="1001" mass="112798">MKMRLAGNKKTDQPKEIKMEGERDKEVAERLALSEEWRQPKMSRIETAPIRNKYHRKNFLEYRPDEGVGEVERILEMENSRVGEVEDMRRRRAIELTADWNRSISRVSNDDKDDSHSRQKKGKAAFHSSILLPFSPFSAEELQSAKPILEDDHLPEDMAKNPAKCWSNYIELSGCQPCIEPSLFRHVEWMNQTVLQRLCPPASILFVKQTNGGQSRPASIECCTGTRLLVSYLDVKKSEAEVINPDRILVDQDEWTACRKLAAANGTRLSYSTLVDIKLIKKYSSRLRVKLSDLIEKGQRFELQDVRDPTLTKICTIKSNVGGLVIYDSEANKYAPLEVLSATGRYFMYAYVMEVSDKYNFYIRYFDIYGEREMFCTRNSPNIFPVGYAASIKQDLLPPASIVGQEEREAFNWDTFRSTFLPENPPNSTVERKGPKLDPMQLIEVFNYDRGEMESALVVGGDKGIVRIVSAGAECLRPQMPRIVPNNSCELFPCGHASKFSMVAFKLFPPIKTLPKLNEGEERFELSKYYSSTPQPVFEHILVKLQRPSFLPEFYMKGDLFCPPIYINRLCDCGPYMQREYLMKSPYLIAYGPLPHVINDIVQTLISGAGDNAEKRQKLANAINQKNELHGPTQYVKLRMRTSHVSTRVAIPETAREMAGWMRHLLMCLHACPFLLSLDPRVKCPNICDRKEAMQQQIDMNNLKRRQQQQQQQQQQPTVQSPKKPLEKPPSSEKLRVKEPIKQQRAIPTKRMNSGELIQSPSLTAAAAAPSTSLQSPPTSISIDPPSSAPLPSPKIPAISPTTAAFLARMTSSMPNRQTALSNDKYMQKGNNKSKESEQKRRASDTGRLSIPASWRNTANTSHEMHTVPDSDDDTSNSNDAPKRLRLMFPSSAQNPQQQQQQQQAPSHRPFPSPSASSSAPTSAPVVLPHPQPNLLAARLNLPTVSSTSIASIQSVQESHSPAPPSRQSTNSPNPLTLPLYKPQQNSNSQNNSDSNKPSAS</sequence>
<feature type="compositionally biased region" description="Low complexity" evidence="1">
    <location>
        <begin position="982"/>
        <end position="1001"/>
    </location>
</feature>
<dbReference type="Gene3D" id="2.30.30.140">
    <property type="match status" value="1"/>
</dbReference>
<evidence type="ECO:0000313" key="4">
    <source>
        <dbReference type="Proteomes" id="UP000218231"/>
    </source>
</evidence>
<feature type="region of interest" description="Disordered" evidence="1">
    <location>
        <begin position="1"/>
        <end position="24"/>
    </location>
</feature>
<dbReference type="OrthoDB" id="5912862at2759"/>
<feature type="compositionally biased region" description="Low complexity" evidence="1">
    <location>
        <begin position="897"/>
        <end position="925"/>
    </location>
</feature>
<accession>A0A2A2JEP2</accession>
<feature type="region of interest" description="Disordered" evidence="1">
    <location>
        <begin position="951"/>
        <end position="1001"/>
    </location>
</feature>
<dbReference type="InterPro" id="IPR021987">
    <property type="entry name" value="SLED"/>
</dbReference>
<keyword evidence="4" id="KW-1185">Reference proteome</keyword>
<comment type="caution">
    <text evidence="3">The sequence shown here is derived from an EMBL/GenBank/DDBJ whole genome shotgun (WGS) entry which is preliminary data.</text>
</comment>
<dbReference type="AlphaFoldDB" id="A0A2A2JEP2"/>
<feature type="region of interest" description="Disordered" evidence="1">
    <location>
        <begin position="702"/>
        <end position="798"/>
    </location>
</feature>
<dbReference type="SUPFAM" id="SSF63748">
    <property type="entry name" value="Tudor/PWWP/MBT"/>
    <property type="match status" value="1"/>
</dbReference>
<dbReference type="STRING" id="2018661.A0A2A2JEP2"/>
<feature type="compositionally biased region" description="Polar residues" evidence="1">
    <location>
        <begin position="810"/>
        <end position="822"/>
    </location>
</feature>
<dbReference type="GO" id="GO:0005634">
    <property type="term" value="C:nucleus"/>
    <property type="evidence" value="ECO:0007669"/>
    <property type="project" value="InterPro"/>
</dbReference>
<reference evidence="3 4" key="1">
    <citation type="journal article" date="2017" name="Curr. Biol.">
        <title>Genome architecture and evolution of a unichromosomal asexual nematode.</title>
        <authorList>
            <person name="Fradin H."/>
            <person name="Zegar C."/>
            <person name="Gutwein M."/>
            <person name="Lucas J."/>
            <person name="Kovtun M."/>
            <person name="Corcoran D."/>
            <person name="Baugh L.R."/>
            <person name="Kiontke K."/>
            <person name="Gunsalus K."/>
            <person name="Fitch D.H."/>
            <person name="Piano F."/>
        </authorList>
    </citation>
    <scope>NUCLEOTIDE SEQUENCE [LARGE SCALE GENOMIC DNA]</scope>
    <source>
        <strain evidence="3">PF1309</strain>
    </source>
</reference>
<feature type="region of interest" description="Disordered" evidence="1">
    <location>
        <begin position="810"/>
        <end position="930"/>
    </location>
</feature>
<organism evidence="3 4">
    <name type="scientific">Diploscapter pachys</name>
    <dbReference type="NCBI Taxonomy" id="2018661"/>
    <lineage>
        <taxon>Eukaryota</taxon>
        <taxon>Metazoa</taxon>
        <taxon>Ecdysozoa</taxon>
        <taxon>Nematoda</taxon>
        <taxon>Chromadorea</taxon>
        <taxon>Rhabditida</taxon>
        <taxon>Rhabditina</taxon>
        <taxon>Rhabditomorpha</taxon>
        <taxon>Rhabditoidea</taxon>
        <taxon>Rhabditidae</taxon>
        <taxon>Diploscapter</taxon>
    </lineage>
</organism>
<feature type="compositionally biased region" description="Polar residues" evidence="1">
    <location>
        <begin position="951"/>
        <end position="975"/>
    </location>
</feature>
<protein>
    <recommendedName>
        <fullName evidence="2">SLED domain-containing protein</fullName>
    </recommendedName>
</protein>